<reference evidence="1 2" key="1">
    <citation type="journal article" date="2014" name="Nat. Commun.">
        <title>Multiple recent horizontal transfers of a large genomic region in cheese making fungi.</title>
        <authorList>
            <person name="Cheeseman K."/>
            <person name="Ropars J."/>
            <person name="Renault P."/>
            <person name="Dupont J."/>
            <person name="Gouzy J."/>
            <person name="Branca A."/>
            <person name="Abraham A.L."/>
            <person name="Ceppi M."/>
            <person name="Conseiller E."/>
            <person name="Debuchy R."/>
            <person name="Malagnac F."/>
            <person name="Goarin A."/>
            <person name="Silar P."/>
            <person name="Lacoste S."/>
            <person name="Sallet E."/>
            <person name="Bensimon A."/>
            <person name="Giraud T."/>
            <person name="Brygoo Y."/>
        </authorList>
    </citation>
    <scope>NUCLEOTIDE SEQUENCE [LARGE SCALE GENOMIC DNA]</scope>
    <source>
        <strain evidence="2">FM 013</strain>
    </source>
</reference>
<organism evidence="1 2">
    <name type="scientific">Penicillium camemberti (strain FM 013)</name>
    <dbReference type="NCBI Taxonomy" id="1429867"/>
    <lineage>
        <taxon>Eukaryota</taxon>
        <taxon>Fungi</taxon>
        <taxon>Dikarya</taxon>
        <taxon>Ascomycota</taxon>
        <taxon>Pezizomycotina</taxon>
        <taxon>Eurotiomycetes</taxon>
        <taxon>Eurotiomycetidae</taxon>
        <taxon>Eurotiales</taxon>
        <taxon>Aspergillaceae</taxon>
        <taxon>Penicillium</taxon>
    </lineage>
</organism>
<sequence length="66" mass="7681">MRTFAIPIVLWHYRPGRQPATFRLGFRIRVPFARAQSLFIAASRRGLLNVDGMHWLAFYSVYIALS</sequence>
<dbReference type="EMBL" id="HG793147">
    <property type="protein sequence ID" value="CRL25220.1"/>
    <property type="molecule type" value="Genomic_DNA"/>
</dbReference>
<name>A0A0G4PG32_PENC3</name>
<evidence type="ECO:0000313" key="2">
    <source>
        <dbReference type="Proteomes" id="UP000053732"/>
    </source>
</evidence>
<proteinExistence type="predicted"/>
<evidence type="ECO:0000313" key="1">
    <source>
        <dbReference type="EMBL" id="CRL25220.1"/>
    </source>
</evidence>
<keyword evidence="2" id="KW-1185">Reference proteome</keyword>
<gene>
    <name evidence="1" type="ORF">PCAMFM013_S014g000116</name>
</gene>
<dbReference type="AlphaFoldDB" id="A0A0G4PG32"/>
<accession>A0A0G4PG32</accession>
<dbReference type="Proteomes" id="UP000053732">
    <property type="component" value="Unassembled WGS sequence"/>
</dbReference>
<protein>
    <submittedName>
        <fullName evidence="1">Str. FM013</fullName>
    </submittedName>
</protein>